<feature type="compositionally biased region" description="Basic residues" evidence="1">
    <location>
        <begin position="536"/>
        <end position="546"/>
    </location>
</feature>
<organism evidence="2 3">
    <name type="scientific">Nocardiopsis mangrovi</name>
    <dbReference type="NCBI Taxonomy" id="1179818"/>
    <lineage>
        <taxon>Bacteria</taxon>
        <taxon>Bacillati</taxon>
        <taxon>Actinomycetota</taxon>
        <taxon>Actinomycetes</taxon>
        <taxon>Streptosporangiales</taxon>
        <taxon>Nocardiopsidaceae</taxon>
        <taxon>Nocardiopsis</taxon>
    </lineage>
</organism>
<dbReference type="NCBIfam" id="TIGR02547">
    <property type="entry name" value="casA_cse1"/>
    <property type="match status" value="1"/>
</dbReference>
<dbReference type="Proteomes" id="UP001595923">
    <property type="component" value="Unassembled WGS sequence"/>
</dbReference>
<dbReference type="Pfam" id="PF09481">
    <property type="entry name" value="CRISPR_Cse1"/>
    <property type="match status" value="1"/>
</dbReference>
<keyword evidence="3" id="KW-1185">Reference proteome</keyword>
<proteinExistence type="predicted"/>
<dbReference type="EMBL" id="JBHSFQ010000009">
    <property type="protein sequence ID" value="MFC4562562.1"/>
    <property type="molecule type" value="Genomic_DNA"/>
</dbReference>
<name>A0ABV9DV22_9ACTN</name>
<dbReference type="CDD" id="cd09729">
    <property type="entry name" value="Cse1_I-E"/>
    <property type="match status" value="1"/>
</dbReference>
<protein>
    <submittedName>
        <fullName evidence="2">Type I-E CRISPR-associated protein Cse1/CasA</fullName>
    </submittedName>
</protein>
<comment type="caution">
    <text evidence="2">The sequence shown here is derived from an EMBL/GenBank/DDBJ whole genome shotgun (WGS) entry which is preliminary data.</text>
</comment>
<feature type="region of interest" description="Disordered" evidence="1">
    <location>
        <begin position="530"/>
        <end position="554"/>
    </location>
</feature>
<gene>
    <name evidence="2" type="primary">casA</name>
    <name evidence="2" type="synonym">cse1</name>
    <name evidence="2" type="ORF">ACFO4E_11920</name>
</gene>
<sequence length="588" mass="64268">MTDRFSFNLADEAWLPFIGTDGKPGTASLRDALTQAHLIRDLVVDAPTQYPALIRLLLAVLHRSLGRSKGTQVGTYPPNQKGWALWLKAALPPADLIDDYLGHWRGRFDLFDAHEPFFQAAGLTTGKGTPQGRTVGLLVPFVSSGNNAPIFSSARDDAPAPLTPGQAARWLVHAHAWDTAGIKTGARGDPEATGGKVYRNPTGPLGALGVVVLTGATLWETLALNLVYQEGWPDADLPVWEREPLTAAWEERPATGLLDLYTWPGRRIRLLPDALDGATRVRRVLVCAGDRLRHERLHTLEPHTAWRANAAPAKTARKKEKKKEQKPADGRRTDDPDGGDATDLYRPIRHLPGEQLWRGLGGILGVAEGKASGQRGMLPPRQVARLNAVRGLPPDKIIRVHASGIAYGNQNAVIDETYDDVLPLPVAVLRSEGHPVLAETALDAVDRTKNAAWTLGRLASDVAFVSGADEPTQKSRGTKAHERLYAALDQPFRAWVQTLTDDDLADELAADWQRRAANTVQRIADELLHHAPPGAHRTRWRPGKKPSTKDPVNAALAEREFRRRLRRHLPLAFPPETAPPPHGNGDSA</sequence>
<dbReference type="RefSeq" id="WP_378573889.1">
    <property type="nucleotide sequence ID" value="NZ_JBHSFQ010000009.1"/>
</dbReference>
<feature type="compositionally biased region" description="Basic and acidic residues" evidence="1">
    <location>
        <begin position="322"/>
        <end position="335"/>
    </location>
</feature>
<feature type="compositionally biased region" description="Pro residues" evidence="1">
    <location>
        <begin position="572"/>
        <end position="582"/>
    </location>
</feature>
<dbReference type="InterPro" id="IPR013381">
    <property type="entry name" value="CRISPR-assoc_prot_Cse1"/>
</dbReference>
<feature type="region of interest" description="Disordered" evidence="1">
    <location>
        <begin position="303"/>
        <end position="345"/>
    </location>
</feature>
<reference evidence="3" key="1">
    <citation type="journal article" date="2019" name="Int. J. Syst. Evol. Microbiol.">
        <title>The Global Catalogue of Microorganisms (GCM) 10K type strain sequencing project: providing services to taxonomists for standard genome sequencing and annotation.</title>
        <authorList>
            <consortium name="The Broad Institute Genomics Platform"/>
            <consortium name="The Broad Institute Genome Sequencing Center for Infectious Disease"/>
            <person name="Wu L."/>
            <person name="Ma J."/>
        </authorList>
    </citation>
    <scope>NUCLEOTIDE SEQUENCE [LARGE SCALE GENOMIC DNA]</scope>
    <source>
        <strain evidence="3">XZYJ18</strain>
    </source>
</reference>
<accession>A0ABV9DV22</accession>
<evidence type="ECO:0000313" key="2">
    <source>
        <dbReference type="EMBL" id="MFC4562562.1"/>
    </source>
</evidence>
<dbReference type="Gene3D" id="1.10.132.100">
    <property type="match status" value="1"/>
</dbReference>
<evidence type="ECO:0000313" key="3">
    <source>
        <dbReference type="Proteomes" id="UP001595923"/>
    </source>
</evidence>
<feature type="region of interest" description="Disordered" evidence="1">
    <location>
        <begin position="567"/>
        <end position="588"/>
    </location>
</feature>
<evidence type="ECO:0000256" key="1">
    <source>
        <dbReference type="SAM" id="MobiDB-lite"/>
    </source>
</evidence>